<dbReference type="Gene3D" id="3.30.390.30">
    <property type="match status" value="1"/>
</dbReference>
<dbReference type="SUPFAM" id="SSF51905">
    <property type="entry name" value="FAD/NAD(P)-binding domain"/>
    <property type="match status" value="1"/>
</dbReference>
<dbReference type="PANTHER" id="PTHR43014">
    <property type="entry name" value="MERCURIC REDUCTASE"/>
    <property type="match status" value="1"/>
</dbReference>
<keyword evidence="3" id="KW-0285">Flavoprotein</keyword>
<dbReference type="Pfam" id="PF02852">
    <property type="entry name" value="Pyr_redox_dim"/>
    <property type="match status" value="1"/>
</dbReference>
<keyword evidence="8" id="KW-1185">Reference proteome</keyword>
<name>A0ABY4NK90_9BURK</name>
<organism evidence="7 8">
    <name type="scientific">Alcaligenes aquatilis</name>
    <dbReference type="NCBI Taxonomy" id="323284"/>
    <lineage>
        <taxon>Bacteria</taxon>
        <taxon>Pseudomonadati</taxon>
        <taxon>Pseudomonadota</taxon>
        <taxon>Betaproteobacteria</taxon>
        <taxon>Burkholderiales</taxon>
        <taxon>Alcaligenaceae</taxon>
        <taxon>Alcaligenes</taxon>
    </lineage>
</organism>
<keyword evidence="4" id="KW-0274">FAD</keyword>
<evidence type="ECO:0000256" key="1">
    <source>
        <dbReference type="ARBA" id="ARBA00001974"/>
    </source>
</evidence>
<dbReference type="InterPro" id="IPR023753">
    <property type="entry name" value="FAD/NAD-binding_dom"/>
</dbReference>
<evidence type="ECO:0000259" key="6">
    <source>
        <dbReference type="Pfam" id="PF07992"/>
    </source>
</evidence>
<dbReference type="InterPro" id="IPR016156">
    <property type="entry name" value="FAD/NAD-linked_Rdtase_dimer_sf"/>
</dbReference>
<feature type="domain" description="FAD/NAD(P)-binding" evidence="6">
    <location>
        <begin position="4"/>
        <end position="300"/>
    </location>
</feature>
<dbReference type="Gene3D" id="3.50.50.60">
    <property type="entry name" value="FAD/NAD(P)-binding domain"/>
    <property type="match status" value="2"/>
</dbReference>
<dbReference type="RefSeq" id="WP_249461740.1">
    <property type="nucleotide sequence ID" value="NZ_CP094619.1"/>
</dbReference>
<dbReference type="InterPro" id="IPR004099">
    <property type="entry name" value="Pyr_nucl-diS_OxRdtase_dimer"/>
</dbReference>
<evidence type="ECO:0000313" key="8">
    <source>
        <dbReference type="Proteomes" id="UP000831759"/>
    </source>
</evidence>
<protein>
    <submittedName>
        <fullName evidence="7">FAD-dependent oxidoreductase</fullName>
    </submittedName>
</protein>
<dbReference type="InterPro" id="IPR001100">
    <property type="entry name" value="Pyr_nuc-diS_OxRdtase"/>
</dbReference>
<reference evidence="7 8" key="1">
    <citation type="journal article" date="2022" name="Int. J. Syst. Evol. Microbiol.">
        <title>Characterization of Alcaligenes aquatilis as a novel member of heterotrophic nitrifier-aerobic denitrifier and its performance in treating piggery wastewater.</title>
        <authorList>
            <person name="Cao X."/>
            <person name="Zhao B."/>
            <person name="Wu Y."/>
            <person name="Huang J."/>
            <person name="Wang H."/>
            <person name="Sun X."/>
            <person name="Li S."/>
        </authorList>
    </citation>
    <scope>NUCLEOTIDE SEQUENCE [LARGE SCALE GENOMIC DNA]</scope>
    <source>
        <strain evidence="7 8">AS1</strain>
    </source>
</reference>
<dbReference type="SUPFAM" id="SSF55424">
    <property type="entry name" value="FAD/NAD-linked reductases, dimerisation (C-terminal) domain"/>
    <property type="match status" value="1"/>
</dbReference>
<evidence type="ECO:0000256" key="2">
    <source>
        <dbReference type="ARBA" id="ARBA00007532"/>
    </source>
</evidence>
<dbReference type="PRINTS" id="PR00368">
    <property type="entry name" value="FADPNR"/>
</dbReference>
<accession>A0ABY4NK90</accession>
<evidence type="ECO:0000259" key="5">
    <source>
        <dbReference type="Pfam" id="PF02852"/>
    </source>
</evidence>
<proteinExistence type="inferred from homology"/>
<feature type="domain" description="Pyridine nucleotide-disulphide oxidoreductase dimerisation" evidence="5">
    <location>
        <begin position="334"/>
        <end position="438"/>
    </location>
</feature>
<dbReference type="InterPro" id="IPR036188">
    <property type="entry name" value="FAD/NAD-bd_sf"/>
</dbReference>
<evidence type="ECO:0000256" key="3">
    <source>
        <dbReference type="ARBA" id="ARBA00022630"/>
    </source>
</evidence>
<dbReference type="GeneID" id="96868400"/>
<dbReference type="EMBL" id="CP094619">
    <property type="protein sequence ID" value="UQN37183.1"/>
    <property type="molecule type" value="Genomic_DNA"/>
</dbReference>
<evidence type="ECO:0000256" key="4">
    <source>
        <dbReference type="ARBA" id="ARBA00022827"/>
    </source>
</evidence>
<comment type="cofactor">
    <cofactor evidence="1">
        <name>FAD</name>
        <dbReference type="ChEBI" id="CHEBI:57692"/>
    </cofactor>
</comment>
<dbReference type="PANTHER" id="PTHR43014:SF2">
    <property type="entry name" value="MERCURIC REDUCTASE"/>
    <property type="match status" value="1"/>
</dbReference>
<evidence type="ECO:0000313" key="7">
    <source>
        <dbReference type="EMBL" id="UQN37183.1"/>
    </source>
</evidence>
<sequence length="458" mass="48947">MQSFDLAVIGAGAGGLNSALTAVSAGKRVVLIERHKPGGECTWAGCIPSKALIQIAKDVKVAQKYASIAIDGAAIMRKVRALIEEAHQAEAVPTLQDAGIEYRHGTARLIDNTTLDVDGQAIYADRIVIATGSSPVVPGIPGLQSVPYLTNENIFQLESLPESLIVLGAGAIGVELSQAFQRLGVKVKLVDQAETILPREEPEFAGAVQDILSKEGVGIYVGRTVQSVRQYDADIVLSLVAGEGIEEIRGHSLLLALGRKPNTDTINLSDVGVEYDAKGIKVDDFCETTTPGIYAVGDVVGPYLFSHTGGYQARELVRNLYSTDSPKPISLEGVAWCTFTEPELAHCGLSEEEARCVYGDEITVFTGKYSDLDRAVVDQKTDGMGKVICDKHGHILGASILGERACELLGELQVMKQHGIPLQGLQSAIHPYPGYSELLLYLSFDAHAHFGASSDEHN</sequence>
<dbReference type="Proteomes" id="UP000831759">
    <property type="component" value="Chromosome"/>
</dbReference>
<dbReference type="Pfam" id="PF07992">
    <property type="entry name" value="Pyr_redox_2"/>
    <property type="match status" value="1"/>
</dbReference>
<comment type="similarity">
    <text evidence="2">Belongs to the class-I pyridine nucleotide-disulfide oxidoreductase family.</text>
</comment>
<gene>
    <name evidence="7" type="ORF">MTR80_05630</name>
</gene>
<dbReference type="PRINTS" id="PR00411">
    <property type="entry name" value="PNDRDTASEI"/>
</dbReference>
<dbReference type="PIRSF" id="PIRSF000350">
    <property type="entry name" value="Mercury_reductase_MerA"/>
    <property type="match status" value="1"/>
</dbReference>